<proteinExistence type="predicted"/>
<protein>
    <submittedName>
        <fullName evidence="2">11744_t:CDS:1</fullName>
    </submittedName>
</protein>
<reference evidence="2" key="1">
    <citation type="submission" date="2021-06" db="EMBL/GenBank/DDBJ databases">
        <authorList>
            <person name="Kallberg Y."/>
            <person name="Tangrot J."/>
            <person name="Rosling A."/>
        </authorList>
    </citation>
    <scope>NUCLEOTIDE SEQUENCE</scope>
    <source>
        <strain evidence="2">AZ414A</strain>
    </source>
</reference>
<dbReference type="OrthoDB" id="1729737at2759"/>
<sequence>MQIYGLIYIPDNNEPQLLALQNVSVEANIKICQTYKNTTSETIEALYKFPIYENSAIYEFEAEIDGDRKIKGI</sequence>
<feature type="domain" description="VIT" evidence="1">
    <location>
        <begin position="1"/>
        <end position="73"/>
    </location>
</feature>
<dbReference type="PROSITE" id="PS51468">
    <property type="entry name" value="VIT"/>
    <property type="match status" value="1"/>
</dbReference>
<dbReference type="Pfam" id="PF08487">
    <property type="entry name" value="VIT"/>
    <property type="match status" value="1"/>
</dbReference>
<evidence type="ECO:0000313" key="2">
    <source>
        <dbReference type="EMBL" id="CAG8459723.1"/>
    </source>
</evidence>
<organism evidence="2 3">
    <name type="scientific">Diversispora eburnea</name>
    <dbReference type="NCBI Taxonomy" id="1213867"/>
    <lineage>
        <taxon>Eukaryota</taxon>
        <taxon>Fungi</taxon>
        <taxon>Fungi incertae sedis</taxon>
        <taxon>Mucoromycota</taxon>
        <taxon>Glomeromycotina</taxon>
        <taxon>Glomeromycetes</taxon>
        <taxon>Diversisporales</taxon>
        <taxon>Diversisporaceae</taxon>
        <taxon>Diversispora</taxon>
    </lineage>
</organism>
<dbReference type="Proteomes" id="UP000789706">
    <property type="component" value="Unassembled WGS sequence"/>
</dbReference>
<dbReference type="InterPro" id="IPR013694">
    <property type="entry name" value="VIT"/>
</dbReference>
<dbReference type="AlphaFoldDB" id="A0A9N8VRJ6"/>
<accession>A0A9N8VRJ6</accession>
<gene>
    <name evidence="2" type="ORF">DEBURN_LOCUS2614</name>
</gene>
<name>A0A9N8VRJ6_9GLOM</name>
<feature type="non-terminal residue" evidence="2">
    <location>
        <position position="73"/>
    </location>
</feature>
<dbReference type="PANTHER" id="PTHR45737">
    <property type="entry name" value="VON WILLEBRAND FACTOR A DOMAIN-CONTAINING PROTEIN 5A"/>
    <property type="match status" value="1"/>
</dbReference>
<comment type="caution">
    <text evidence="2">The sequence shown here is derived from an EMBL/GenBank/DDBJ whole genome shotgun (WGS) entry which is preliminary data.</text>
</comment>
<keyword evidence="3" id="KW-1185">Reference proteome</keyword>
<evidence type="ECO:0000259" key="1">
    <source>
        <dbReference type="PROSITE" id="PS51468"/>
    </source>
</evidence>
<evidence type="ECO:0000313" key="3">
    <source>
        <dbReference type="Proteomes" id="UP000789706"/>
    </source>
</evidence>
<dbReference type="PANTHER" id="PTHR45737:SF6">
    <property type="entry name" value="VON WILLEBRAND FACTOR A DOMAIN-CONTAINING PROTEIN 5A"/>
    <property type="match status" value="1"/>
</dbReference>
<dbReference type="EMBL" id="CAJVPK010000146">
    <property type="protein sequence ID" value="CAG8459723.1"/>
    <property type="molecule type" value="Genomic_DNA"/>
</dbReference>